<organism evidence="6 7">
    <name type="scientific">Nocardioides bruguierae</name>
    <dbReference type="NCBI Taxonomy" id="2945102"/>
    <lineage>
        <taxon>Bacteria</taxon>
        <taxon>Bacillati</taxon>
        <taxon>Actinomycetota</taxon>
        <taxon>Actinomycetes</taxon>
        <taxon>Propionibacteriales</taxon>
        <taxon>Nocardioidaceae</taxon>
        <taxon>Nocardioides</taxon>
    </lineage>
</organism>
<dbReference type="SUPFAM" id="SSF53474">
    <property type="entry name" value="alpha/beta-Hydrolases"/>
    <property type="match status" value="1"/>
</dbReference>
<dbReference type="Proteomes" id="UP001139485">
    <property type="component" value="Unassembled WGS sequence"/>
</dbReference>
<dbReference type="InterPro" id="IPR050228">
    <property type="entry name" value="Carboxylesterase_BioH"/>
</dbReference>
<feature type="domain" description="Serine aminopeptidase S33" evidence="5">
    <location>
        <begin position="35"/>
        <end position="154"/>
    </location>
</feature>
<proteinExistence type="predicted"/>
<dbReference type="Pfam" id="PF12146">
    <property type="entry name" value="Hydrolase_4"/>
    <property type="match status" value="1"/>
</dbReference>
<feature type="active site" description="Charge relay system" evidence="1">
    <location>
        <position position="215"/>
    </location>
</feature>
<accession>A0A9X2IHC7</accession>
<keyword evidence="7" id="KW-1185">Reference proteome</keyword>
<dbReference type="InterPro" id="IPR029058">
    <property type="entry name" value="AB_hydrolase_fold"/>
</dbReference>
<evidence type="ECO:0000256" key="4">
    <source>
        <dbReference type="SAM" id="MobiDB-lite"/>
    </source>
</evidence>
<feature type="site" description="Important for substrate specificity" evidence="3">
    <location>
        <position position="164"/>
    </location>
</feature>
<evidence type="ECO:0000313" key="6">
    <source>
        <dbReference type="EMBL" id="MCM0621655.1"/>
    </source>
</evidence>
<evidence type="ECO:0000256" key="1">
    <source>
        <dbReference type="PIRSR" id="PIRSR017388-1"/>
    </source>
</evidence>
<dbReference type="InterPro" id="IPR022742">
    <property type="entry name" value="Hydrolase_4"/>
</dbReference>
<feature type="active site" description="Nucleophile" evidence="1">
    <location>
        <position position="114"/>
    </location>
</feature>
<reference evidence="6" key="1">
    <citation type="submission" date="2022-05" db="EMBL/GenBank/DDBJ databases">
        <authorList>
            <person name="Tuo L."/>
        </authorList>
    </citation>
    <scope>NUCLEOTIDE SEQUENCE</scope>
    <source>
        <strain evidence="6">BSK12Z-4</strain>
    </source>
</reference>
<dbReference type="InterPro" id="IPR012354">
    <property type="entry name" value="Esterase_lipase"/>
</dbReference>
<feature type="region of interest" description="Disordered" evidence="4">
    <location>
        <begin position="1"/>
        <end position="36"/>
    </location>
</feature>
<dbReference type="Gene3D" id="3.40.50.1820">
    <property type="entry name" value="alpha/beta hydrolase"/>
    <property type="match status" value="1"/>
</dbReference>
<dbReference type="EMBL" id="JAMOIL010000021">
    <property type="protein sequence ID" value="MCM0621655.1"/>
    <property type="molecule type" value="Genomic_DNA"/>
</dbReference>
<dbReference type="PANTHER" id="PTHR43194:SF2">
    <property type="entry name" value="PEROXISOMAL MEMBRANE PROTEIN LPX1"/>
    <property type="match status" value="1"/>
</dbReference>
<keyword evidence="6" id="KW-0378">Hydrolase</keyword>
<feature type="active site" description="Charge relay system" evidence="1">
    <location>
        <position position="244"/>
    </location>
</feature>
<evidence type="ECO:0000259" key="5">
    <source>
        <dbReference type="Pfam" id="PF12146"/>
    </source>
</evidence>
<dbReference type="AlphaFoldDB" id="A0A9X2IHC7"/>
<dbReference type="GO" id="GO:0052689">
    <property type="term" value="F:carboxylic ester hydrolase activity"/>
    <property type="evidence" value="ECO:0007669"/>
    <property type="project" value="InterPro"/>
</dbReference>
<feature type="binding site" evidence="2">
    <location>
        <position position="46"/>
    </location>
    <ligand>
        <name>substrate</name>
    </ligand>
</feature>
<evidence type="ECO:0000313" key="7">
    <source>
        <dbReference type="Proteomes" id="UP001139485"/>
    </source>
</evidence>
<protein>
    <submittedName>
        <fullName evidence="6">Alpha/beta fold hydrolase</fullName>
    </submittedName>
</protein>
<evidence type="ECO:0000256" key="3">
    <source>
        <dbReference type="PIRSR" id="PIRSR017388-3"/>
    </source>
</evidence>
<dbReference type="RefSeq" id="WP_250828026.1">
    <property type="nucleotide sequence ID" value="NZ_JAMOIL010000021.1"/>
</dbReference>
<gene>
    <name evidence="6" type="ORF">M8330_15280</name>
</gene>
<dbReference type="PANTHER" id="PTHR43194">
    <property type="entry name" value="HYDROLASE ALPHA/BETA FOLD FAMILY"/>
    <property type="match status" value="1"/>
</dbReference>
<sequence>MPPHTTPADGPSSGAPALLPGAEPWSRPPRPREGEPRVGVLVQHGFTGQPAAMKPWAEELSARGWAVEVPRLPGHGTTWQDCNTTGWDDWCAEVLAAHDRLRATCDVVVAAGLSMGGALVLRLAADRPDAVDGVVLVNPAVATHRKDVLALPLLQHVVGSFPGIAGDIAKPGVSEQGYDRTPLRAAASMMRGWAGVRRDLGRVTAPVLYLRSDVDHVVDEASEPIITAGVAGPVTRVALPDSFHVATIDHDLPRIVSSSIEFVEGLPSVRTQRLG</sequence>
<evidence type="ECO:0000256" key="2">
    <source>
        <dbReference type="PIRSR" id="PIRSR017388-2"/>
    </source>
</evidence>
<comment type="caution">
    <text evidence="6">The sequence shown here is derived from an EMBL/GenBank/DDBJ whole genome shotgun (WGS) entry which is preliminary data.</text>
</comment>
<name>A0A9X2IHC7_9ACTN</name>
<feature type="binding site" evidence="2">
    <location>
        <position position="115"/>
    </location>
    <ligand>
        <name>substrate</name>
    </ligand>
</feature>
<dbReference type="PIRSF" id="PIRSF017388">
    <property type="entry name" value="Esterase_lipase"/>
    <property type="match status" value="1"/>
</dbReference>